<dbReference type="InterPro" id="IPR000192">
    <property type="entry name" value="Aminotrans_V_dom"/>
</dbReference>
<gene>
    <name evidence="3" type="ORF">CYCCA115_LOCUS12184</name>
</gene>
<name>A0AAD2JH85_9STRA</name>
<dbReference type="InterPro" id="IPR015421">
    <property type="entry name" value="PyrdxlP-dep_Trfase_major"/>
</dbReference>
<evidence type="ECO:0000259" key="2">
    <source>
        <dbReference type="Pfam" id="PF00266"/>
    </source>
</evidence>
<reference evidence="3" key="1">
    <citation type="submission" date="2023-08" db="EMBL/GenBank/DDBJ databases">
        <authorList>
            <person name="Audoor S."/>
            <person name="Bilcke G."/>
        </authorList>
    </citation>
    <scope>NUCLEOTIDE SEQUENCE</scope>
</reference>
<dbReference type="InterPro" id="IPR015424">
    <property type="entry name" value="PyrdxlP-dep_Trfase"/>
</dbReference>
<dbReference type="PANTHER" id="PTHR43586:SF24">
    <property type="entry name" value="BLR4730 PROTEIN"/>
    <property type="match status" value="1"/>
</dbReference>
<dbReference type="SUPFAM" id="SSF53383">
    <property type="entry name" value="PLP-dependent transferases"/>
    <property type="match status" value="1"/>
</dbReference>
<keyword evidence="4" id="KW-1185">Reference proteome</keyword>
<dbReference type="Pfam" id="PF00266">
    <property type="entry name" value="Aminotran_5"/>
    <property type="match status" value="1"/>
</dbReference>
<evidence type="ECO:0000313" key="3">
    <source>
        <dbReference type="EMBL" id="CAJ1949612.1"/>
    </source>
</evidence>
<evidence type="ECO:0000256" key="1">
    <source>
        <dbReference type="SAM" id="MobiDB-lite"/>
    </source>
</evidence>
<dbReference type="Gene3D" id="3.40.640.10">
    <property type="entry name" value="Type I PLP-dependent aspartate aminotransferase-like (Major domain)"/>
    <property type="match status" value="1"/>
</dbReference>
<dbReference type="EMBL" id="CAKOGP040001758">
    <property type="protein sequence ID" value="CAJ1949612.1"/>
    <property type="molecule type" value="Genomic_DNA"/>
</dbReference>
<proteinExistence type="predicted"/>
<evidence type="ECO:0000313" key="4">
    <source>
        <dbReference type="Proteomes" id="UP001295423"/>
    </source>
</evidence>
<feature type="domain" description="Aminotransferase class V" evidence="2">
    <location>
        <begin position="12"/>
        <end position="208"/>
    </location>
</feature>
<protein>
    <recommendedName>
        <fullName evidence="2">Aminotransferase class V domain-containing protein</fullName>
    </recommendedName>
</protein>
<sequence>MTAKPPSPRICLNHAGASPSSKSVVDRAVAHLKLEQTVGGYAAARDVADELESVYESVANLIQARSKSEVALVESATVAWTRAFYSMMEQQLKKNRNYQGVILISEAEYAANVVAASEWARNHGWSVLAIPSTKTKDGASTGVVDLEALHSMLSGTYEYHIGGENVLLDPERIAIACITHVPTNSGIVNPAQEIGQLLHEYNLKHGTDSEPQIFYLVDACQVR</sequence>
<dbReference type="PANTHER" id="PTHR43586">
    <property type="entry name" value="CYSTEINE DESULFURASE"/>
    <property type="match status" value="1"/>
</dbReference>
<feature type="region of interest" description="Disordered" evidence="1">
    <location>
        <begin position="1"/>
        <end position="20"/>
    </location>
</feature>
<comment type="caution">
    <text evidence="3">The sequence shown here is derived from an EMBL/GenBank/DDBJ whole genome shotgun (WGS) entry which is preliminary data.</text>
</comment>
<accession>A0AAD2JH85</accession>
<organism evidence="3 4">
    <name type="scientific">Cylindrotheca closterium</name>
    <dbReference type="NCBI Taxonomy" id="2856"/>
    <lineage>
        <taxon>Eukaryota</taxon>
        <taxon>Sar</taxon>
        <taxon>Stramenopiles</taxon>
        <taxon>Ochrophyta</taxon>
        <taxon>Bacillariophyta</taxon>
        <taxon>Bacillariophyceae</taxon>
        <taxon>Bacillariophycidae</taxon>
        <taxon>Bacillariales</taxon>
        <taxon>Bacillariaceae</taxon>
        <taxon>Cylindrotheca</taxon>
    </lineage>
</organism>
<dbReference type="AlphaFoldDB" id="A0AAD2JH85"/>
<dbReference type="Proteomes" id="UP001295423">
    <property type="component" value="Unassembled WGS sequence"/>
</dbReference>